<dbReference type="EMBL" id="BAAAYN010000019">
    <property type="protein sequence ID" value="GAA3387759.1"/>
    <property type="molecule type" value="Genomic_DNA"/>
</dbReference>
<comment type="caution">
    <text evidence="1">The sequence shown here is derived from an EMBL/GenBank/DDBJ whole genome shotgun (WGS) entry which is preliminary data.</text>
</comment>
<proteinExistence type="predicted"/>
<dbReference type="Proteomes" id="UP001501676">
    <property type="component" value="Unassembled WGS sequence"/>
</dbReference>
<accession>A0ABP6SYB8</accession>
<evidence type="ECO:0000313" key="1">
    <source>
        <dbReference type="EMBL" id="GAA3387759.1"/>
    </source>
</evidence>
<name>A0ABP6SYB8_9ACTN</name>
<reference evidence="2" key="1">
    <citation type="journal article" date="2019" name="Int. J. Syst. Evol. Microbiol.">
        <title>The Global Catalogue of Microorganisms (GCM) 10K type strain sequencing project: providing services to taxonomists for standard genome sequencing and annotation.</title>
        <authorList>
            <consortium name="The Broad Institute Genomics Platform"/>
            <consortium name="The Broad Institute Genome Sequencing Center for Infectious Disease"/>
            <person name="Wu L."/>
            <person name="Ma J."/>
        </authorList>
    </citation>
    <scope>NUCLEOTIDE SEQUENCE [LARGE SCALE GENOMIC DNA]</scope>
    <source>
        <strain evidence="2">JCM 9458</strain>
    </source>
</reference>
<organism evidence="1 2">
    <name type="scientific">Cryptosporangium minutisporangium</name>
    <dbReference type="NCBI Taxonomy" id="113569"/>
    <lineage>
        <taxon>Bacteria</taxon>
        <taxon>Bacillati</taxon>
        <taxon>Actinomycetota</taxon>
        <taxon>Actinomycetes</taxon>
        <taxon>Cryptosporangiales</taxon>
        <taxon>Cryptosporangiaceae</taxon>
        <taxon>Cryptosporangium</taxon>
    </lineage>
</organism>
<evidence type="ECO:0000313" key="2">
    <source>
        <dbReference type="Proteomes" id="UP001501676"/>
    </source>
</evidence>
<sequence length="211" mass="22805">MLLTTTSSGAAVHLATVADEPGSGREAVPDVEFDRATEDDGRTMSGYDRAALTAPLWSRSTLCGCEWAVMAGSDGGPVGPHGDVAFAPTCRRCLALIDRYFPTPTPDSRLALVAELAAGVVEQRGFAEIHGVPGDQQAELRKVVRGMVRRRTRQSVRTFVAGGNVYVECPAIHEEKGVRQSTATIDTAFTGESPERVERDWVISWQTWDLS</sequence>
<gene>
    <name evidence="1" type="ORF">GCM10020369_31410</name>
</gene>
<protein>
    <submittedName>
        <fullName evidence="1">Uncharacterized protein</fullName>
    </submittedName>
</protein>
<dbReference type="RefSeq" id="WP_345728836.1">
    <property type="nucleotide sequence ID" value="NZ_BAAAYN010000019.1"/>
</dbReference>
<keyword evidence="2" id="KW-1185">Reference proteome</keyword>